<sequence>MACGLIEPFGIQLGQASISYSSNAVAAQLPGILSCRTTRFLTQWKT</sequence>
<dbReference type="EMBL" id="CP007139">
    <property type="protein sequence ID" value="AIE86870.1"/>
    <property type="molecule type" value="Genomic_DNA"/>
</dbReference>
<protein>
    <submittedName>
        <fullName evidence="1">Uncharacterized protein</fullName>
    </submittedName>
</protein>
<keyword evidence="2" id="KW-1185">Reference proteome</keyword>
<name>A0A068NVP9_FIMGI</name>
<dbReference type="HOGENOM" id="CLU_3183944_0_0_0"/>
<gene>
    <name evidence="1" type="ORF">OP10G_3502</name>
</gene>
<proteinExistence type="predicted"/>
<dbReference type="Proteomes" id="UP000027982">
    <property type="component" value="Chromosome"/>
</dbReference>
<evidence type="ECO:0000313" key="1">
    <source>
        <dbReference type="EMBL" id="AIE86870.1"/>
    </source>
</evidence>
<dbReference type="STRING" id="661478.OP10G_3502"/>
<organism evidence="1 2">
    <name type="scientific">Fimbriimonas ginsengisoli Gsoil 348</name>
    <dbReference type="NCBI Taxonomy" id="661478"/>
    <lineage>
        <taxon>Bacteria</taxon>
        <taxon>Bacillati</taxon>
        <taxon>Armatimonadota</taxon>
        <taxon>Fimbriimonadia</taxon>
        <taxon>Fimbriimonadales</taxon>
        <taxon>Fimbriimonadaceae</taxon>
        <taxon>Fimbriimonas</taxon>
    </lineage>
</organism>
<dbReference type="KEGG" id="fgi:OP10G_3502"/>
<dbReference type="AlphaFoldDB" id="A0A068NVP9"/>
<evidence type="ECO:0000313" key="2">
    <source>
        <dbReference type="Proteomes" id="UP000027982"/>
    </source>
</evidence>
<accession>A0A068NVP9</accession>
<reference evidence="1 2" key="1">
    <citation type="journal article" date="2014" name="PLoS ONE">
        <title>The first complete genome sequence of the class fimbriimonadia in the phylum armatimonadetes.</title>
        <authorList>
            <person name="Hu Z.Y."/>
            <person name="Wang Y.Z."/>
            <person name="Im W.T."/>
            <person name="Wang S.Y."/>
            <person name="Zhao G.P."/>
            <person name="Zheng H.J."/>
            <person name="Quan Z.X."/>
        </authorList>
    </citation>
    <scope>NUCLEOTIDE SEQUENCE [LARGE SCALE GENOMIC DNA]</scope>
    <source>
        <strain evidence="1">Gsoil 348</strain>
    </source>
</reference>